<dbReference type="NCBIfam" id="NF035944">
    <property type="entry name" value="PEPxxWA-CTERM"/>
    <property type="match status" value="1"/>
</dbReference>
<dbReference type="EMBL" id="JACHKA010000001">
    <property type="protein sequence ID" value="MBB5987379.1"/>
    <property type="molecule type" value="Genomic_DNA"/>
</dbReference>
<reference evidence="3 4" key="1">
    <citation type="submission" date="2020-08" db="EMBL/GenBank/DDBJ databases">
        <title>Exploring microbial biodiversity for novel pathways involved in the catabolism of aromatic compounds derived from lignin.</title>
        <authorList>
            <person name="Elkins J."/>
        </authorList>
    </citation>
    <scope>NUCLEOTIDE SEQUENCE [LARGE SCALE GENOMIC DNA]</scope>
    <source>
        <strain evidence="3 4">B1D3A</strain>
    </source>
</reference>
<feature type="signal peptide" evidence="1">
    <location>
        <begin position="1"/>
        <end position="22"/>
    </location>
</feature>
<dbReference type="InterPro" id="IPR013424">
    <property type="entry name" value="Ice-binding_C"/>
</dbReference>
<evidence type="ECO:0000313" key="4">
    <source>
        <dbReference type="Proteomes" id="UP001138540"/>
    </source>
</evidence>
<proteinExistence type="predicted"/>
<comment type="caution">
    <text evidence="3">The sequence shown here is derived from an EMBL/GenBank/DDBJ whole genome shotgun (WGS) entry which is preliminary data.</text>
</comment>
<dbReference type="Proteomes" id="UP001138540">
    <property type="component" value="Unassembled WGS sequence"/>
</dbReference>
<feature type="domain" description="Ice-binding protein C-terminal" evidence="2">
    <location>
        <begin position="164"/>
        <end position="188"/>
    </location>
</feature>
<dbReference type="RefSeq" id="WP_221414676.1">
    <property type="nucleotide sequence ID" value="NZ_JACHKA010000001.1"/>
</dbReference>
<evidence type="ECO:0000259" key="2">
    <source>
        <dbReference type="Pfam" id="PF07589"/>
    </source>
</evidence>
<feature type="chain" id="PRO_5045399859" description="Ice-binding protein C-terminal domain-containing protein" evidence="1">
    <location>
        <begin position="23"/>
        <end position="196"/>
    </location>
</feature>
<evidence type="ECO:0000256" key="1">
    <source>
        <dbReference type="SAM" id="SignalP"/>
    </source>
</evidence>
<gene>
    <name evidence="3" type="ORF">HNP60_003353</name>
</gene>
<dbReference type="NCBIfam" id="TIGR02595">
    <property type="entry name" value="PEP_CTERM"/>
    <property type="match status" value="1"/>
</dbReference>
<protein>
    <recommendedName>
        <fullName evidence="2">Ice-binding protein C-terminal domain-containing protein</fullName>
    </recommendedName>
</protein>
<sequence length="196" mass="20125">MNKLIALALASGAVVVAAPALAAAPDPVVDCSVSGLDDITPAALACAGYYSGNYLRNPQWDDQVLILEDLGLDISGQSWSYFDDNWKFDVSGNSITFGSGGIPTISGMTWIGLHVGGGQNFPTGGQGSVFYRFDAGDGLGTLTFNDYGALSSLVIYATGGDTPAVPEPASWAMMIGGLGLAGAMLRGRSRSAVSFS</sequence>
<organism evidence="3 4">
    <name type="scientific">Sphingobium lignivorans</name>
    <dbReference type="NCBI Taxonomy" id="2735886"/>
    <lineage>
        <taxon>Bacteria</taxon>
        <taxon>Pseudomonadati</taxon>
        <taxon>Pseudomonadota</taxon>
        <taxon>Alphaproteobacteria</taxon>
        <taxon>Sphingomonadales</taxon>
        <taxon>Sphingomonadaceae</taxon>
        <taxon>Sphingobium</taxon>
    </lineage>
</organism>
<name>A0ABR6NJC5_9SPHN</name>
<keyword evidence="4" id="KW-1185">Reference proteome</keyword>
<keyword evidence="1" id="KW-0732">Signal</keyword>
<accession>A0ABR6NJC5</accession>
<evidence type="ECO:0000313" key="3">
    <source>
        <dbReference type="EMBL" id="MBB5987379.1"/>
    </source>
</evidence>
<dbReference type="Pfam" id="PF07589">
    <property type="entry name" value="PEP-CTERM"/>
    <property type="match status" value="1"/>
</dbReference>